<gene>
    <name evidence="2" type="ORF">GQ588_10320</name>
</gene>
<evidence type="ECO:0000313" key="3">
    <source>
        <dbReference type="Proteomes" id="UP000430508"/>
    </source>
</evidence>
<accession>A0A857DI28</accession>
<dbReference type="AlphaFoldDB" id="A0A857DI28"/>
<feature type="transmembrane region" description="Helical" evidence="1">
    <location>
        <begin position="12"/>
        <end position="31"/>
    </location>
</feature>
<protein>
    <submittedName>
        <fullName evidence="2">Uncharacterized protein</fullName>
    </submittedName>
</protein>
<evidence type="ECO:0000256" key="1">
    <source>
        <dbReference type="SAM" id="Phobius"/>
    </source>
</evidence>
<proteinExistence type="predicted"/>
<name>A0A857DI28_9FIRM</name>
<keyword evidence="1" id="KW-1133">Transmembrane helix</keyword>
<organism evidence="2 3">
    <name type="scientific">Dehalobacter restrictus</name>
    <dbReference type="NCBI Taxonomy" id="55583"/>
    <lineage>
        <taxon>Bacteria</taxon>
        <taxon>Bacillati</taxon>
        <taxon>Bacillota</taxon>
        <taxon>Clostridia</taxon>
        <taxon>Eubacteriales</taxon>
        <taxon>Desulfitobacteriaceae</taxon>
        <taxon>Dehalobacter</taxon>
    </lineage>
</organism>
<keyword evidence="1" id="KW-0812">Transmembrane</keyword>
<reference evidence="2 3" key="1">
    <citation type="submission" date="2019-12" db="EMBL/GenBank/DDBJ databases">
        <title>Sequence classification of anaerobic respiratory reductive dehalogenases: First we see many, then we see few.</title>
        <authorList>
            <person name="Molenda O."/>
            <person name="Puentes Jacome L.A."/>
            <person name="Cao X."/>
            <person name="Nesbo C.L."/>
            <person name="Tang S."/>
            <person name="Morson N."/>
            <person name="Patron J."/>
            <person name="Lomheim L."/>
            <person name="Wishart D.S."/>
            <person name="Edwards E.A."/>
        </authorList>
    </citation>
    <scope>NUCLEOTIDE SEQUENCE [LARGE SCALE GENOMIC DNA]</scope>
    <source>
        <strain evidence="2 3">12DCA</strain>
    </source>
</reference>
<keyword evidence="1" id="KW-0472">Membrane</keyword>
<dbReference type="RefSeq" id="WP_158208366.1">
    <property type="nucleotide sequence ID" value="NZ_CP046996.1"/>
</dbReference>
<dbReference type="Proteomes" id="UP000430508">
    <property type="component" value="Chromosome"/>
</dbReference>
<sequence length="68" mass="7715">MNNKYNIGDILNHALCVVTLVIISLIFWQNIDSNSVADLSTQKINMESQTPQEPEIPENIDMHNFAVE</sequence>
<dbReference type="EMBL" id="CP046996">
    <property type="protein sequence ID" value="QHA01000.1"/>
    <property type="molecule type" value="Genomic_DNA"/>
</dbReference>
<evidence type="ECO:0000313" key="2">
    <source>
        <dbReference type="EMBL" id="QHA01000.1"/>
    </source>
</evidence>